<feature type="non-terminal residue" evidence="1">
    <location>
        <position position="1"/>
    </location>
</feature>
<evidence type="ECO:0000313" key="2">
    <source>
        <dbReference type="Proteomes" id="UP000309997"/>
    </source>
</evidence>
<reference evidence="1 2" key="1">
    <citation type="journal article" date="2024" name="Plant Biotechnol. J.">
        <title>Genome and CRISPR/Cas9 system of a widespread forest tree (Populus alba) in the world.</title>
        <authorList>
            <person name="Liu Y.J."/>
            <person name="Jiang P.F."/>
            <person name="Han X.M."/>
            <person name="Li X.Y."/>
            <person name="Wang H.M."/>
            <person name="Wang Y.J."/>
            <person name="Wang X.X."/>
            <person name="Zeng Q.Y."/>
        </authorList>
    </citation>
    <scope>NUCLEOTIDE SEQUENCE [LARGE SCALE GENOMIC DNA]</scope>
    <source>
        <strain evidence="2">cv. PAL-ZL1</strain>
    </source>
</reference>
<feature type="non-terminal residue" evidence="1">
    <location>
        <position position="63"/>
    </location>
</feature>
<dbReference type="EMBL" id="RCHU02000012">
    <property type="protein sequence ID" value="KAL3574722.1"/>
    <property type="molecule type" value="Genomic_DNA"/>
</dbReference>
<accession>A0ACC4B823</accession>
<protein>
    <submittedName>
        <fullName evidence="1">Uncharacterized protein</fullName>
    </submittedName>
</protein>
<organism evidence="1 2">
    <name type="scientific">Populus alba</name>
    <name type="common">White poplar</name>
    <dbReference type="NCBI Taxonomy" id="43335"/>
    <lineage>
        <taxon>Eukaryota</taxon>
        <taxon>Viridiplantae</taxon>
        <taxon>Streptophyta</taxon>
        <taxon>Embryophyta</taxon>
        <taxon>Tracheophyta</taxon>
        <taxon>Spermatophyta</taxon>
        <taxon>Magnoliopsida</taxon>
        <taxon>eudicotyledons</taxon>
        <taxon>Gunneridae</taxon>
        <taxon>Pentapetalae</taxon>
        <taxon>rosids</taxon>
        <taxon>fabids</taxon>
        <taxon>Malpighiales</taxon>
        <taxon>Salicaceae</taxon>
        <taxon>Saliceae</taxon>
        <taxon>Populus</taxon>
    </lineage>
</organism>
<sequence length="63" mass="6917">ELILVVRSHHHLVISEQLTSLYLSSNNFSGQIPSSLGNLIQLRSLFLNSNKLMGQVPDSLGSL</sequence>
<evidence type="ECO:0000313" key="1">
    <source>
        <dbReference type="EMBL" id="KAL3574722.1"/>
    </source>
</evidence>
<comment type="caution">
    <text evidence="1">The sequence shown here is derived from an EMBL/GenBank/DDBJ whole genome shotgun (WGS) entry which is preliminary data.</text>
</comment>
<gene>
    <name evidence="1" type="ORF">D5086_022823</name>
</gene>
<keyword evidence="2" id="KW-1185">Reference proteome</keyword>
<proteinExistence type="predicted"/>
<name>A0ACC4B823_POPAL</name>
<dbReference type="Proteomes" id="UP000309997">
    <property type="component" value="Unassembled WGS sequence"/>
</dbReference>